<protein>
    <submittedName>
        <fullName evidence="1">Uncharacterized protein</fullName>
    </submittedName>
</protein>
<evidence type="ECO:0000313" key="1">
    <source>
        <dbReference type="EMBL" id="CUS06693.1"/>
    </source>
</evidence>
<keyword evidence="2" id="KW-1185">Reference proteome</keyword>
<name>A0A292PJP3_9PEZI</name>
<dbReference type="Proteomes" id="UP001412239">
    <property type="component" value="Unassembled WGS sequence"/>
</dbReference>
<proteinExistence type="predicted"/>
<dbReference type="EMBL" id="LN891661">
    <property type="protein sequence ID" value="CUS06693.1"/>
    <property type="molecule type" value="Genomic_DNA"/>
</dbReference>
<reference evidence="1" key="1">
    <citation type="submission" date="2015-10" db="EMBL/GenBank/DDBJ databases">
        <authorList>
            <person name="Regsiter A."/>
            <person name="william w."/>
        </authorList>
    </citation>
    <scope>NUCLEOTIDE SEQUENCE</scope>
    <source>
        <strain evidence="1">Montdore</strain>
    </source>
</reference>
<sequence length="125" mass="14451">MKETLKPWDWNFIQEGNVVAHSGDAAIDAMLYDGAGGRQDWYVFEELYGLHPSAVQKITHKETIEILNRHATVKANDQPGADEFYRRFAVFVAAFRREDPWCNYLQYGHLNPTCAAYWSLLELQI</sequence>
<evidence type="ECO:0000313" key="2">
    <source>
        <dbReference type="Proteomes" id="UP001412239"/>
    </source>
</evidence>
<gene>
    <name evidence="1" type="ORF">GSTUAT00009238001</name>
</gene>
<organism evidence="1 2">
    <name type="scientific">Tuber aestivum</name>
    <name type="common">summer truffle</name>
    <dbReference type="NCBI Taxonomy" id="59557"/>
    <lineage>
        <taxon>Eukaryota</taxon>
        <taxon>Fungi</taxon>
        <taxon>Dikarya</taxon>
        <taxon>Ascomycota</taxon>
        <taxon>Pezizomycotina</taxon>
        <taxon>Pezizomycetes</taxon>
        <taxon>Pezizales</taxon>
        <taxon>Tuberaceae</taxon>
        <taxon>Tuber</taxon>
    </lineage>
</organism>
<accession>A0A292PJP3</accession>
<dbReference type="AlphaFoldDB" id="A0A292PJP3"/>